<comment type="catalytic activity">
    <reaction evidence="13">
        <text>ATP + (deoxyribonucleotide)n-3'-hydroxyl + 5'-phospho-(deoxyribonucleotide)m = (deoxyribonucleotide)n+m + AMP + diphosphate.</text>
        <dbReference type="EC" id="6.5.1.1"/>
    </reaction>
</comment>
<dbReference type="GO" id="GO:0006310">
    <property type="term" value="P:DNA recombination"/>
    <property type="evidence" value="ECO:0007669"/>
    <property type="project" value="UniProtKB-KW"/>
</dbReference>
<reference evidence="15" key="2">
    <citation type="submission" date="2020-09" db="EMBL/GenBank/DDBJ databases">
        <authorList>
            <person name="Sun Q."/>
            <person name="Kim S."/>
        </authorList>
    </citation>
    <scope>NUCLEOTIDE SEQUENCE</scope>
    <source>
        <strain evidence="15">KCTC 42651</strain>
    </source>
</reference>
<dbReference type="InterPro" id="IPR012309">
    <property type="entry name" value="DNA_ligase_ATP-dep_C"/>
</dbReference>
<keyword evidence="3" id="KW-0132">Cell division</keyword>
<gene>
    <name evidence="15" type="ORF">GCM10017083_47000</name>
</gene>
<evidence type="ECO:0000256" key="3">
    <source>
        <dbReference type="ARBA" id="ARBA00022618"/>
    </source>
</evidence>
<dbReference type="Proteomes" id="UP000630353">
    <property type="component" value="Unassembled WGS sequence"/>
</dbReference>
<comment type="caution">
    <text evidence="15">The sequence shown here is derived from an EMBL/GenBank/DDBJ whole genome shotgun (WGS) entry which is preliminary data.</text>
</comment>
<dbReference type="NCBIfam" id="TIGR04120">
    <property type="entry name" value="DNA_lig_bact"/>
    <property type="match status" value="1"/>
</dbReference>
<organism evidence="15 16">
    <name type="scientific">Thalassobaculum fulvum</name>
    <dbReference type="NCBI Taxonomy" id="1633335"/>
    <lineage>
        <taxon>Bacteria</taxon>
        <taxon>Pseudomonadati</taxon>
        <taxon>Pseudomonadota</taxon>
        <taxon>Alphaproteobacteria</taxon>
        <taxon>Rhodospirillales</taxon>
        <taxon>Thalassobaculaceae</taxon>
        <taxon>Thalassobaculum</taxon>
    </lineage>
</organism>
<dbReference type="CDD" id="cd07972">
    <property type="entry name" value="OBF_DNA_ligase_Arch_LigB"/>
    <property type="match status" value="1"/>
</dbReference>
<dbReference type="Gene3D" id="2.40.50.140">
    <property type="entry name" value="Nucleic acid-binding proteins"/>
    <property type="match status" value="1"/>
</dbReference>
<dbReference type="InterPro" id="IPR016059">
    <property type="entry name" value="DNA_ligase_ATP-dep_CS"/>
</dbReference>
<dbReference type="RefSeq" id="WP_189994267.1">
    <property type="nucleotide sequence ID" value="NZ_BMZS01000012.1"/>
</dbReference>
<protein>
    <recommendedName>
        <fullName evidence="1">DNA ligase (ATP)</fullName>
        <ecNumber evidence="1">6.5.1.1</ecNumber>
    </recommendedName>
</protein>
<dbReference type="InterPro" id="IPR026333">
    <property type="entry name" value="ATP_dep_DNA_lig_pp_1105_fam"/>
</dbReference>
<dbReference type="PANTHER" id="PTHR45674:SF13">
    <property type="entry name" value="DNA LIGASE-RELATED"/>
    <property type="match status" value="1"/>
</dbReference>
<dbReference type="InterPro" id="IPR036599">
    <property type="entry name" value="DNA_ligase_N_sf"/>
</dbReference>
<feature type="domain" description="ATP-dependent DNA ligase family profile" evidence="14">
    <location>
        <begin position="298"/>
        <end position="428"/>
    </location>
</feature>
<keyword evidence="7" id="KW-0227">DNA damage</keyword>
<reference evidence="15" key="1">
    <citation type="journal article" date="2014" name="Int. J. Syst. Evol. Microbiol.">
        <title>Complete genome sequence of Corynebacterium casei LMG S-19264T (=DSM 44701T), isolated from a smear-ripened cheese.</title>
        <authorList>
            <consortium name="US DOE Joint Genome Institute (JGI-PGF)"/>
            <person name="Walter F."/>
            <person name="Albersmeier A."/>
            <person name="Kalinowski J."/>
            <person name="Ruckert C."/>
        </authorList>
    </citation>
    <scope>NUCLEOTIDE SEQUENCE</scope>
    <source>
        <strain evidence="15">KCTC 42651</strain>
    </source>
</reference>
<dbReference type="PANTHER" id="PTHR45674">
    <property type="entry name" value="DNA LIGASE 1/3 FAMILY MEMBER"/>
    <property type="match status" value="1"/>
</dbReference>
<evidence type="ECO:0000256" key="8">
    <source>
        <dbReference type="ARBA" id="ARBA00022840"/>
    </source>
</evidence>
<dbReference type="Pfam" id="PF04679">
    <property type="entry name" value="DNA_ligase_A_C"/>
    <property type="match status" value="1"/>
</dbReference>
<keyword evidence="8" id="KW-0067">ATP-binding</keyword>
<evidence type="ECO:0000256" key="6">
    <source>
        <dbReference type="ARBA" id="ARBA00022741"/>
    </source>
</evidence>
<dbReference type="GO" id="GO:0005524">
    <property type="term" value="F:ATP binding"/>
    <property type="evidence" value="ECO:0007669"/>
    <property type="project" value="UniProtKB-KW"/>
</dbReference>
<dbReference type="InterPro" id="IPR050191">
    <property type="entry name" value="ATP-dep_DNA_ligase"/>
</dbReference>
<keyword evidence="16" id="KW-1185">Reference proteome</keyword>
<dbReference type="SUPFAM" id="SSF50249">
    <property type="entry name" value="Nucleic acid-binding proteins"/>
    <property type="match status" value="1"/>
</dbReference>
<evidence type="ECO:0000256" key="4">
    <source>
        <dbReference type="ARBA" id="ARBA00022705"/>
    </source>
</evidence>
<sequence>MTPFAQLLDRLIYTPSRNTKLALIVDYFRHAPDPDRGWALAALTGALSFPGVKAGAIRELAMRRVDPVLFGWSYDYVGDLAETTALIWPERRSNRAWPTLSEVVERLRTTARSDAPDVIEEWLDPLDATGRWALLKLITGGLRVGVSARLAKVALAEYGGVDPTEIEEVWHGLEPPYGELFAWLDRRTPRPDLEDKPVFRPPMLAHPLEDDEVEGLDFSAFLAEWKWDGIRVQIVARGGEKRLYSRTGDDIGAAFPDVLDHVTFEAVLDGELLVVAGGEVRPFNELQQRLNRKTVTGAMLRKYPAFVRLYDILFEGAEDLRDLPLVERRARLEAFHARTAPQRMDLSAIVEFAGRDELEALRAGARDTATEGLMLKRRDAPYVAGRPKGLWYKWKRGPLTVDAVLMYAQRGHGKRSSFYSDYTFGAWREHPETGAPELVPVGKAYFGFTDDELKLLDKWVRDHTVNRFGPVREVTHGLVFEVAFDSIHRSPRHKSGVAMRFPRISRIRWDKPAAEADRLETLEKLIG</sequence>
<dbReference type="NCBIfam" id="NF006701">
    <property type="entry name" value="PRK09247.1"/>
    <property type="match status" value="1"/>
</dbReference>
<keyword evidence="11" id="KW-0234">DNA repair</keyword>
<dbReference type="InterPro" id="IPR012310">
    <property type="entry name" value="DNA_ligase_ATP-dep_cent"/>
</dbReference>
<dbReference type="PROSITE" id="PS50160">
    <property type="entry name" value="DNA_LIGASE_A3"/>
    <property type="match status" value="1"/>
</dbReference>
<dbReference type="InterPro" id="IPR012340">
    <property type="entry name" value="NA-bd_OB-fold"/>
</dbReference>
<name>A0A919CS26_9PROT</name>
<dbReference type="Gene3D" id="3.30.470.30">
    <property type="entry name" value="DNA ligase/mRNA capping enzyme"/>
    <property type="match status" value="1"/>
</dbReference>
<dbReference type="EC" id="6.5.1.1" evidence="1"/>
<evidence type="ECO:0000256" key="7">
    <source>
        <dbReference type="ARBA" id="ARBA00022763"/>
    </source>
</evidence>
<proteinExistence type="predicted"/>
<evidence type="ECO:0000256" key="5">
    <source>
        <dbReference type="ARBA" id="ARBA00022723"/>
    </source>
</evidence>
<evidence type="ECO:0000256" key="11">
    <source>
        <dbReference type="ARBA" id="ARBA00023204"/>
    </source>
</evidence>
<dbReference type="Pfam" id="PF01068">
    <property type="entry name" value="DNA_ligase_A_M"/>
    <property type="match status" value="1"/>
</dbReference>
<dbReference type="GO" id="GO:0051301">
    <property type="term" value="P:cell division"/>
    <property type="evidence" value="ECO:0007669"/>
    <property type="project" value="UniProtKB-KW"/>
</dbReference>
<keyword evidence="2 15" id="KW-0436">Ligase</keyword>
<dbReference type="SUPFAM" id="SSF56091">
    <property type="entry name" value="DNA ligase/mRNA capping enzyme, catalytic domain"/>
    <property type="match status" value="1"/>
</dbReference>
<evidence type="ECO:0000256" key="10">
    <source>
        <dbReference type="ARBA" id="ARBA00023172"/>
    </source>
</evidence>
<dbReference type="Gene3D" id="1.10.3260.10">
    <property type="entry name" value="DNA ligase, ATP-dependent, N-terminal domain"/>
    <property type="match status" value="1"/>
</dbReference>
<accession>A0A919CS26</accession>
<keyword evidence="9" id="KW-0460">Magnesium</keyword>
<dbReference type="GO" id="GO:0046872">
    <property type="term" value="F:metal ion binding"/>
    <property type="evidence" value="ECO:0007669"/>
    <property type="project" value="UniProtKB-KW"/>
</dbReference>
<keyword evidence="10" id="KW-0233">DNA recombination</keyword>
<dbReference type="EMBL" id="BMZS01000012">
    <property type="protein sequence ID" value="GHD60722.1"/>
    <property type="molecule type" value="Genomic_DNA"/>
</dbReference>
<dbReference type="PROSITE" id="PS00697">
    <property type="entry name" value="DNA_LIGASE_A1"/>
    <property type="match status" value="1"/>
</dbReference>
<evidence type="ECO:0000256" key="12">
    <source>
        <dbReference type="ARBA" id="ARBA00023306"/>
    </source>
</evidence>
<keyword evidence="12" id="KW-0131">Cell cycle</keyword>
<dbReference type="GO" id="GO:0006281">
    <property type="term" value="P:DNA repair"/>
    <property type="evidence" value="ECO:0007669"/>
    <property type="project" value="UniProtKB-KW"/>
</dbReference>
<dbReference type="CDD" id="cd07897">
    <property type="entry name" value="Adenylation_DNA_ligase_Bac1"/>
    <property type="match status" value="1"/>
</dbReference>
<dbReference type="AlphaFoldDB" id="A0A919CS26"/>
<dbReference type="GO" id="GO:0006260">
    <property type="term" value="P:DNA replication"/>
    <property type="evidence" value="ECO:0007669"/>
    <property type="project" value="UniProtKB-KW"/>
</dbReference>
<keyword evidence="4" id="KW-0235">DNA replication</keyword>
<dbReference type="GO" id="GO:0003910">
    <property type="term" value="F:DNA ligase (ATP) activity"/>
    <property type="evidence" value="ECO:0007669"/>
    <property type="project" value="UniProtKB-EC"/>
</dbReference>
<evidence type="ECO:0000313" key="15">
    <source>
        <dbReference type="EMBL" id="GHD60722.1"/>
    </source>
</evidence>
<keyword evidence="5" id="KW-0479">Metal-binding</keyword>
<evidence type="ECO:0000313" key="16">
    <source>
        <dbReference type="Proteomes" id="UP000630353"/>
    </source>
</evidence>
<evidence type="ECO:0000256" key="1">
    <source>
        <dbReference type="ARBA" id="ARBA00012727"/>
    </source>
</evidence>
<keyword evidence="6" id="KW-0547">Nucleotide-binding</keyword>
<dbReference type="GO" id="GO:0003677">
    <property type="term" value="F:DNA binding"/>
    <property type="evidence" value="ECO:0007669"/>
    <property type="project" value="InterPro"/>
</dbReference>
<evidence type="ECO:0000256" key="9">
    <source>
        <dbReference type="ARBA" id="ARBA00022842"/>
    </source>
</evidence>
<evidence type="ECO:0000256" key="2">
    <source>
        <dbReference type="ARBA" id="ARBA00022598"/>
    </source>
</evidence>
<evidence type="ECO:0000259" key="14">
    <source>
        <dbReference type="PROSITE" id="PS50160"/>
    </source>
</evidence>
<evidence type="ECO:0000256" key="13">
    <source>
        <dbReference type="ARBA" id="ARBA00034003"/>
    </source>
</evidence>